<keyword evidence="1" id="KW-0812">Transmembrane</keyword>
<evidence type="ECO:0000256" key="1">
    <source>
        <dbReference type="SAM" id="Phobius"/>
    </source>
</evidence>
<dbReference type="AlphaFoldDB" id="A0A165AQD6"/>
<accession>A0A165AQD6</accession>
<dbReference type="OrthoDB" id="405996at2759"/>
<organism evidence="2 3">
    <name type="scientific">Laetiporus sulphureus 93-53</name>
    <dbReference type="NCBI Taxonomy" id="1314785"/>
    <lineage>
        <taxon>Eukaryota</taxon>
        <taxon>Fungi</taxon>
        <taxon>Dikarya</taxon>
        <taxon>Basidiomycota</taxon>
        <taxon>Agaricomycotina</taxon>
        <taxon>Agaricomycetes</taxon>
        <taxon>Polyporales</taxon>
        <taxon>Laetiporus</taxon>
    </lineage>
</organism>
<keyword evidence="1" id="KW-0472">Membrane</keyword>
<dbReference type="RefSeq" id="XP_040757191.1">
    <property type="nucleotide sequence ID" value="XM_040913707.1"/>
</dbReference>
<feature type="transmembrane region" description="Helical" evidence="1">
    <location>
        <begin position="12"/>
        <end position="34"/>
    </location>
</feature>
<proteinExistence type="predicted"/>
<evidence type="ECO:0000313" key="2">
    <source>
        <dbReference type="EMBL" id="KZS99450.1"/>
    </source>
</evidence>
<dbReference type="EMBL" id="KV427874">
    <property type="protein sequence ID" value="KZS99450.1"/>
    <property type="molecule type" value="Genomic_DNA"/>
</dbReference>
<keyword evidence="3" id="KW-1185">Reference proteome</keyword>
<name>A0A165AQD6_9APHY</name>
<sequence length="227" mass="25846">MSSLSSVVGTVFLAFYTFPYLGIVFVPLTIAYYLSPLYYRRSSVETKPTFGLHPAVMIVCRLRSLLIRVLYGNVANEVETEQIVSETFTTPFYYPAPRSSECEQQARRPSRNFISYVQASLKDTEFRVQRADVQSEASPNLADRTFQTPELNVPSPVTLLIDHPHLNGVRLPSLSTSYTMEEQIADFEDPPRMNTRWMRYGLAADTFIVNDIAIIASDFVSYRMQVL</sequence>
<reference evidence="2 3" key="1">
    <citation type="journal article" date="2016" name="Mol. Biol. Evol.">
        <title>Comparative Genomics of Early-Diverging Mushroom-Forming Fungi Provides Insights into the Origins of Lignocellulose Decay Capabilities.</title>
        <authorList>
            <person name="Nagy L.G."/>
            <person name="Riley R."/>
            <person name="Tritt A."/>
            <person name="Adam C."/>
            <person name="Daum C."/>
            <person name="Floudas D."/>
            <person name="Sun H."/>
            <person name="Yadav J.S."/>
            <person name="Pangilinan J."/>
            <person name="Larsson K.H."/>
            <person name="Matsuura K."/>
            <person name="Barry K."/>
            <person name="Labutti K."/>
            <person name="Kuo R."/>
            <person name="Ohm R.A."/>
            <person name="Bhattacharya S.S."/>
            <person name="Shirouzu T."/>
            <person name="Yoshinaga Y."/>
            <person name="Martin F.M."/>
            <person name="Grigoriev I.V."/>
            <person name="Hibbett D.S."/>
        </authorList>
    </citation>
    <scope>NUCLEOTIDE SEQUENCE [LARGE SCALE GENOMIC DNA]</scope>
    <source>
        <strain evidence="2 3">93-53</strain>
    </source>
</reference>
<keyword evidence="1" id="KW-1133">Transmembrane helix</keyword>
<dbReference type="Proteomes" id="UP000076871">
    <property type="component" value="Unassembled WGS sequence"/>
</dbReference>
<evidence type="ECO:0000313" key="3">
    <source>
        <dbReference type="Proteomes" id="UP000076871"/>
    </source>
</evidence>
<dbReference type="STRING" id="1314785.A0A165AQD6"/>
<dbReference type="GeneID" id="63830735"/>
<gene>
    <name evidence="2" type="ORF">LAESUDRAFT_765519</name>
</gene>
<dbReference type="InParanoid" id="A0A165AQD6"/>
<protein>
    <submittedName>
        <fullName evidence="2">Uncharacterized protein</fullName>
    </submittedName>
</protein>